<dbReference type="AlphaFoldDB" id="A0A401S9D2"/>
<dbReference type="Proteomes" id="UP000287033">
    <property type="component" value="Unassembled WGS sequence"/>
</dbReference>
<comment type="caution">
    <text evidence="1">The sequence shown here is derived from an EMBL/GenBank/DDBJ whole genome shotgun (WGS) entry which is preliminary data.</text>
</comment>
<proteinExistence type="predicted"/>
<dbReference type="PANTHER" id="PTHR28601">
    <property type="entry name" value="COILED-COIL DOMAIN-CONTAINING PROTEIN 24"/>
    <property type="match status" value="1"/>
</dbReference>
<dbReference type="OMA" id="MEIWHEM"/>
<organism evidence="1 2">
    <name type="scientific">Chiloscyllium punctatum</name>
    <name type="common">Brownbanded bambooshark</name>
    <name type="synonym">Hemiscyllium punctatum</name>
    <dbReference type="NCBI Taxonomy" id="137246"/>
    <lineage>
        <taxon>Eukaryota</taxon>
        <taxon>Metazoa</taxon>
        <taxon>Chordata</taxon>
        <taxon>Craniata</taxon>
        <taxon>Vertebrata</taxon>
        <taxon>Chondrichthyes</taxon>
        <taxon>Elasmobranchii</taxon>
        <taxon>Galeomorphii</taxon>
        <taxon>Galeoidea</taxon>
        <taxon>Orectolobiformes</taxon>
        <taxon>Hemiscylliidae</taxon>
        <taxon>Chiloscyllium</taxon>
    </lineage>
</organism>
<reference evidence="1 2" key="1">
    <citation type="journal article" date="2018" name="Nat. Ecol. Evol.">
        <title>Shark genomes provide insights into elasmobranch evolution and the origin of vertebrates.</title>
        <authorList>
            <person name="Hara Y"/>
            <person name="Yamaguchi K"/>
            <person name="Onimaru K"/>
            <person name="Kadota M"/>
            <person name="Koyanagi M"/>
            <person name="Keeley SD"/>
            <person name="Tatsumi K"/>
            <person name="Tanaka K"/>
            <person name="Motone F"/>
            <person name="Kageyama Y"/>
            <person name="Nozu R"/>
            <person name="Adachi N"/>
            <person name="Nishimura O"/>
            <person name="Nakagawa R"/>
            <person name="Tanegashima C"/>
            <person name="Kiyatake I"/>
            <person name="Matsumoto R"/>
            <person name="Murakumo K"/>
            <person name="Nishida K"/>
            <person name="Terakita A"/>
            <person name="Kuratani S"/>
            <person name="Sato K"/>
            <person name="Hyodo S Kuraku.S."/>
        </authorList>
    </citation>
    <scope>NUCLEOTIDE SEQUENCE [LARGE SCALE GENOMIC DNA]</scope>
</reference>
<gene>
    <name evidence="1" type="ORF">chiPu_0005370</name>
</gene>
<dbReference type="InterPro" id="IPR031367">
    <property type="entry name" value="CCDC24"/>
</dbReference>
<dbReference type="STRING" id="137246.A0A401S9D2"/>
<name>A0A401S9D2_CHIPU</name>
<keyword evidence="2" id="KW-1185">Reference proteome</keyword>
<dbReference type="PANTHER" id="PTHR28601:SF1">
    <property type="entry name" value="COILED-COIL DOMAIN-CONTAINING PROTEIN 24"/>
    <property type="match status" value="1"/>
</dbReference>
<dbReference type="OrthoDB" id="6022633at2759"/>
<sequence length="512" mass="56587">MNVNCAEGDNRFHGNVENPSSLWNIIEECVPPSERNEIRKILGASLVDLSLDLHAEVSTLMEIWQGMRATRLTVSQLQASRAALPESPAIKDLLRQEIQLLLLDVQKRAQKEGRDKNDALAPYNPDVVSFAMGQSKVQNTMNNPASTVNLINQQVGLRTFETSNRNENGSLSGLSNSNYKDNINAIKDKINVRNIDEVVAHLQSILQEECNTLEKHIQFLQECIEEEHNCSLNSMMQSTIPSIAELKDERKILERDLQQAPSIQSLLQVHKPPGCRSSKRSCRNISRWSNTAAKTSEETQYSILAADLSEADLEQKIKKHSISTKGESSSNGTGNLKALATSSHRTSFRAVDLSLPSYHDERASASCPTSENTCAAHPQSNMKGQSKVQLHLMGDVSGPFDKREIESTPDRTCIEGSLLLQADVQKSLAYSESPNNFAVWGQSVSSSIRTDNHCTTESKRTLSSNLRNSVEVLSSIPKQDGRVLIPSPPSGEKPRNMHRVRRARVDSLAGSA</sequence>
<dbReference type="EMBL" id="BEZZ01000144">
    <property type="protein sequence ID" value="GCC26950.1"/>
    <property type="molecule type" value="Genomic_DNA"/>
</dbReference>
<evidence type="ECO:0000313" key="1">
    <source>
        <dbReference type="EMBL" id="GCC26950.1"/>
    </source>
</evidence>
<evidence type="ECO:0000313" key="2">
    <source>
        <dbReference type="Proteomes" id="UP000287033"/>
    </source>
</evidence>
<dbReference type="Pfam" id="PF15669">
    <property type="entry name" value="CCDC24"/>
    <property type="match status" value="1"/>
</dbReference>
<protein>
    <recommendedName>
        <fullName evidence="3">Coiled-coil domain-containing protein 24</fullName>
    </recommendedName>
</protein>
<accession>A0A401S9D2</accession>
<evidence type="ECO:0008006" key="3">
    <source>
        <dbReference type="Google" id="ProtNLM"/>
    </source>
</evidence>